<organism evidence="11 12">
    <name type="scientific">Clostridium pasteurianum BC1</name>
    <dbReference type="NCBI Taxonomy" id="86416"/>
    <lineage>
        <taxon>Bacteria</taxon>
        <taxon>Bacillati</taxon>
        <taxon>Bacillota</taxon>
        <taxon>Clostridia</taxon>
        <taxon>Eubacteriales</taxon>
        <taxon>Clostridiaceae</taxon>
        <taxon>Clostridium</taxon>
    </lineage>
</organism>
<dbReference type="AlphaFoldDB" id="R4K401"/>
<keyword evidence="12" id="KW-1185">Reference proteome</keyword>
<dbReference type="SUPFAM" id="SSF103088">
    <property type="entry name" value="OmpA-like"/>
    <property type="match status" value="1"/>
</dbReference>
<evidence type="ECO:0000256" key="1">
    <source>
        <dbReference type="ARBA" id="ARBA00004162"/>
    </source>
</evidence>
<evidence type="ECO:0000256" key="8">
    <source>
        <dbReference type="SAM" id="MobiDB-lite"/>
    </source>
</evidence>
<sequence>MRKKKPQEHVNTERYMLTYSDMITLLMMFFIIMYASSNVDATKYKEISDSFKIAFSGRQTIVGSGNSMDIKNKPNRSSTEYNGQVQNDKTNQAEEDRLKQVKQIIDDYIKQNNMSTSASTQIEERGLVISIQDTLFFDSGKADVKPEFQKRIVEIGKILNTIDNYIRIEGHTDNVPISNYKYVDNLDLSTARANAVLRVLENQSNINPKRLASMGYGDQRPVADNNTDAGRARNRRVDIVVIDSKYNATEDNSKK</sequence>
<dbReference type="Proteomes" id="UP000013523">
    <property type="component" value="Chromosome"/>
</dbReference>
<evidence type="ECO:0000256" key="7">
    <source>
        <dbReference type="PROSITE-ProRule" id="PRU00473"/>
    </source>
</evidence>
<dbReference type="PATRIC" id="fig|86416.3.peg.167"/>
<keyword evidence="6 7" id="KW-0472">Membrane</keyword>
<dbReference type="InterPro" id="IPR036737">
    <property type="entry name" value="OmpA-like_sf"/>
</dbReference>
<feature type="region of interest" description="Disordered" evidence="8">
    <location>
        <begin position="210"/>
        <end position="230"/>
    </location>
</feature>
<name>R4K401_CLOPA</name>
<feature type="transmembrane region" description="Helical" evidence="9">
    <location>
        <begin position="16"/>
        <end position="35"/>
    </location>
</feature>
<dbReference type="RefSeq" id="WP_015613591.1">
    <property type="nucleotide sequence ID" value="NC_021182.1"/>
</dbReference>
<evidence type="ECO:0000256" key="3">
    <source>
        <dbReference type="ARBA" id="ARBA00022475"/>
    </source>
</evidence>
<keyword evidence="11" id="KW-0969">Cilium</keyword>
<evidence type="ECO:0000256" key="6">
    <source>
        <dbReference type="ARBA" id="ARBA00023136"/>
    </source>
</evidence>
<dbReference type="PROSITE" id="PS51123">
    <property type="entry name" value="OMPA_2"/>
    <property type="match status" value="1"/>
</dbReference>
<dbReference type="CDD" id="cd07185">
    <property type="entry name" value="OmpA_C-like"/>
    <property type="match status" value="1"/>
</dbReference>
<dbReference type="Pfam" id="PF13677">
    <property type="entry name" value="MotB_plug"/>
    <property type="match status" value="1"/>
</dbReference>
<evidence type="ECO:0000256" key="5">
    <source>
        <dbReference type="ARBA" id="ARBA00022989"/>
    </source>
</evidence>
<dbReference type="InterPro" id="IPR050330">
    <property type="entry name" value="Bact_OuterMem_StrucFunc"/>
</dbReference>
<dbReference type="Pfam" id="PF00691">
    <property type="entry name" value="OmpA"/>
    <property type="match status" value="1"/>
</dbReference>
<feature type="domain" description="OmpA-like" evidence="10">
    <location>
        <begin position="124"/>
        <end position="245"/>
    </location>
</feature>
<dbReference type="InterPro" id="IPR006665">
    <property type="entry name" value="OmpA-like"/>
</dbReference>
<keyword evidence="5 9" id="KW-1133">Transmembrane helix</keyword>
<dbReference type="STRING" id="86416.Clopa_0197"/>
<evidence type="ECO:0000256" key="9">
    <source>
        <dbReference type="SAM" id="Phobius"/>
    </source>
</evidence>
<dbReference type="Gene3D" id="3.30.1330.60">
    <property type="entry name" value="OmpA-like domain"/>
    <property type="match status" value="1"/>
</dbReference>
<proteinExistence type="inferred from homology"/>
<dbReference type="GO" id="GO:0005886">
    <property type="term" value="C:plasma membrane"/>
    <property type="evidence" value="ECO:0007669"/>
    <property type="project" value="UniProtKB-SubCell"/>
</dbReference>
<gene>
    <name evidence="11" type="ORF">Clopa_0197</name>
</gene>
<dbReference type="HOGENOM" id="CLU_016890_0_0_9"/>
<protein>
    <submittedName>
        <fullName evidence="11">Flagellar motor protein</fullName>
    </submittedName>
</protein>
<feature type="region of interest" description="Disordered" evidence="8">
    <location>
        <begin position="64"/>
        <end position="95"/>
    </location>
</feature>
<evidence type="ECO:0000256" key="2">
    <source>
        <dbReference type="ARBA" id="ARBA00008914"/>
    </source>
</evidence>
<dbReference type="PANTHER" id="PTHR30329:SF21">
    <property type="entry name" value="LIPOPROTEIN YIAD-RELATED"/>
    <property type="match status" value="1"/>
</dbReference>
<dbReference type="eggNOG" id="COG1360">
    <property type="taxonomic scope" value="Bacteria"/>
</dbReference>
<dbReference type="EMBL" id="CP003261">
    <property type="protein sequence ID" value="AGK95264.1"/>
    <property type="molecule type" value="Genomic_DNA"/>
</dbReference>
<evidence type="ECO:0000313" key="11">
    <source>
        <dbReference type="EMBL" id="AGK95264.1"/>
    </source>
</evidence>
<reference evidence="11 12" key="1">
    <citation type="submission" date="2012-01" db="EMBL/GenBank/DDBJ databases">
        <title>Complete sequence of chromosome of Clostridium pasteurianum BC1.</title>
        <authorList>
            <consortium name="US DOE Joint Genome Institute"/>
            <person name="Lucas S."/>
            <person name="Han J."/>
            <person name="Lapidus A."/>
            <person name="Cheng J.-F."/>
            <person name="Goodwin L."/>
            <person name="Pitluck S."/>
            <person name="Peters L."/>
            <person name="Mikhailova N."/>
            <person name="Teshima H."/>
            <person name="Detter J.C."/>
            <person name="Han C."/>
            <person name="Tapia R."/>
            <person name="Land M."/>
            <person name="Hauser L."/>
            <person name="Kyrpides N."/>
            <person name="Ivanova N."/>
            <person name="Pagani I."/>
            <person name="Dunn J."/>
            <person name="Taghavi S."/>
            <person name="Francis A."/>
            <person name="van der Lelie D."/>
            <person name="Woyke T."/>
        </authorList>
    </citation>
    <scope>NUCLEOTIDE SEQUENCE [LARGE SCALE GENOMIC DNA]</scope>
    <source>
        <strain evidence="11 12">BC1</strain>
    </source>
</reference>
<accession>R4K401</accession>
<comment type="similarity">
    <text evidence="2">Belongs to the MotB family.</text>
</comment>
<keyword evidence="11" id="KW-0966">Cell projection</keyword>
<keyword evidence="11" id="KW-0282">Flagellum</keyword>
<dbReference type="OrthoDB" id="9815217at2"/>
<comment type="subcellular location">
    <subcellularLocation>
        <location evidence="1">Cell membrane</location>
        <topology evidence="1">Single-pass membrane protein</topology>
    </subcellularLocation>
</comment>
<evidence type="ECO:0000259" key="10">
    <source>
        <dbReference type="PROSITE" id="PS51123"/>
    </source>
</evidence>
<keyword evidence="3" id="KW-1003">Cell membrane</keyword>
<keyword evidence="4 9" id="KW-0812">Transmembrane</keyword>
<evidence type="ECO:0000256" key="4">
    <source>
        <dbReference type="ARBA" id="ARBA00022692"/>
    </source>
</evidence>
<dbReference type="KEGG" id="cpas:Clopa_0197"/>
<evidence type="ECO:0000313" key="12">
    <source>
        <dbReference type="Proteomes" id="UP000013523"/>
    </source>
</evidence>
<dbReference type="PANTHER" id="PTHR30329">
    <property type="entry name" value="STATOR ELEMENT OF FLAGELLAR MOTOR COMPLEX"/>
    <property type="match status" value="1"/>
</dbReference>
<feature type="compositionally biased region" description="Polar residues" evidence="8">
    <location>
        <begin position="64"/>
        <end position="90"/>
    </location>
</feature>
<dbReference type="InterPro" id="IPR025713">
    <property type="entry name" value="MotB-like_N_dom"/>
</dbReference>